<evidence type="ECO:0000313" key="2">
    <source>
        <dbReference type="EMBL" id="KAK7373343.1"/>
    </source>
</evidence>
<dbReference type="Proteomes" id="UP001374584">
    <property type="component" value="Unassembled WGS sequence"/>
</dbReference>
<protein>
    <submittedName>
        <fullName evidence="2">Uncharacterized protein</fullName>
    </submittedName>
</protein>
<dbReference type="AlphaFoldDB" id="A0AAN9NPB9"/>
<accession>A0AAN9NPB9</accession>
<gene>
    <name evidence="2" type="ORF">VNO80_06747</name>
</gene>
<reference evidence="2 3" key="1">
    <citation type="submission" date="2024-01" db="EMBL/GenBank/DDBJ databases">
        <title>The genomes of 5 underutilized Papilionoideae crops provide insights into root nodulation and disease resistanc.</title>
        <authorList>
            <person name="Jiang F."/>
        </authorList>
    </citation>
    <scope>NUCLEOTIDE SEQUENCE [LARGE SCALE GENOMIC DNA]</scope>
    <source>
        <strain evidence="2">JINMINGXINNONG_FW02</strain>
        <tissue evidence="2">Leaves</tissue>
    </source>
</reference>
<evidence type="ECO:0000313" key="3">
    <source>
        <dbReference type="Proteomes" id="UP001374584"/>
    </source>
</evidence>
<feature type="region of interest" description="Disordered" evidence="1">
    <location>
        <begin position="174"/>
        <end position="226"/>
    </location>
</feature>
<evidence type="ECO:0000256" key="1">
    <source>
        <dbReference type="SAM" id="MobiDB-lite"/>
    </source>
</evidence>
<sequence>MLPLFLKPTGSTGFTTRTGYRSRTEASAFETSTFGSAITPMLPKRTFIRCDVYRAINRRRYAGLLRPIPSICAKKVPVFVAIPWRVYDSDPYPVDRVQAQIAEIAVGNIGAEPFVGDKDSDRSVARLNREAKKEGKLRWREARIDSVSGAVTIVCGGPKEKVVACVFLESGLASSSEGTLPTHGKQAPVAVRPELSRQESSETETSGTDYTDATRTDDPYRGSTSHGKNRRLMWALLQVGIIVVNGHDK</sequence>
<organism evidence="2 3">
    <name type="scientific">Phaseolus coccineus</name>
    <name type="common">Scarlet runner bean</name>
    <name type="synonym">Phaseolus multiflorus</name>
    <dbReference type="NCBI Taxonomy" id="3886"/>
    <lineage>
        <taxon>Eukaryota</taxon>
        <taxon>Viridiplantae</taxon>
        <taxon>Streptophyta</taxon>
        <taxon>Embryophyta</taxon>
        <taxon>Tracheophyta</taxon>
        <taxon>Spermatophyta</taxon>
        <taxon>Magnoliopsida</taxon>
        <taxon>eudicotyledons</taxon>
        <taxon>Gunneridae</taxon>
        <taxon>Pentapetalae</taxon>
        <taxon>rosids</taxon>
        <taxon>fabids</taxon>
        <taxon>Fabales</taxon>
        <taxon>Fabaceae</taxon>
        <taxon>Papilionoideae</taxon>
        <taxon>50 kb inversion clade</taxon>
        <taxon>NPAAA clade</taxon>
        <taxon>indigoferoid/millettioid clade</taxon>
        <taxon>Phaseoleae</taxon>
        <taxon>Phaseolus</taxon>
    </lineage>
</organism>
<proteinExistence type="predicted"/>
<name>A0AAN9NPB9_PHACN</name>
<comment type="caution">
    <text evidence="2">The sequence shown here is derived from an EMBL/GenBank/DDBJ whole genome shotgun (WGS) entry which is preliminary data.</text>
</comment>
<keyword evidence="3" id="KW-1185">Reference proteome</keyword>
<dbReference type="EMBL" id="JAYMYR010000003">
    <property type="protein sequence ID" value="KAK7373343.1"/>
    <property type="molecule type" value="Genomic_DNA"/>
</dbReference>